<sequence length="281" mass="30441">MVLGARQRLHESGSSSSKREPEMMKGSPPGRAILVRCADLTGVRAGKKSRQERCLEPSVSNHELEPLLAQRRHGPAPPETCVAWEHGPGRGGQPRLLAARRVHELAGLDWSPSPTLRGHCQHTAQRTRSARRRGGVAASWRSDEKDERRRQRTCGSCMAARSSVTMSAACTLSLVSVAQLQVACCQLQILEGRPRGAQGLGATSSSLGGKRAPVSTSHERENGELRLAVRGERKAGGSRTGRRGEGTRAPRSSLRTRIDTRDSPTLMSNRTHAPVPVNAQR</sequence>
<dbReference type="EMBL" id="SOZI01000029">
    <property type="protein sequence ID" value="TNY22199.1"/>
    <property type="molecule type" value="Genomic_DNA"/>
</dbReference>
<feature type="region of interest" description="Disordered" evidence="1">
    <location>
        <begin position="195"/>
        <end position="281"/>
    </location>
</feature>
<dbReference type="AlphaFoldDB" id="A0A5C5G133"/>
<accession>A0A5C5G133</accession>
<dbReference type="Proteomes" id="UP000311382">
    <property type="component" value="Unassembled WGS sequence"/>
</dbReference>
<organism evidence="2 3">
    <name type="scientific">Rhodotorula diobovata</name>
    <dbReference type="NCBI Taxonomy" id="5288"/>
    <lineage>
        <taxon>Eukaryota</taxon>
        <taxon>Fungi</taxon>
        <taxon>Dikarya</taxon>
        <taxon>Basidiomycota</taxon>
        <taxon>Pucciniomycotina</taxon>
        <taxon>Microbotryomycetes</taxon>
        <taxon>Sporidiobolales</taxon>
        <taxon>Sporidiobolaceae</taxon>
        <taxon>Rhodotorula</taxon>
    </lineage>
</organism>
<evidence type="ECO:0000256" key="1">
    <source>
        <dbReference type="SAM" id="MobiDB-lite"/>
    </source>
</evidence>
<protein>
    <submittedName>
        <fullName evidence="2">Uncharacterized protein</fullName>
    </submittedName>
</protein>
<keyword evidence="3" id="KW-1185">Reference proteome</keyword>
<evidence type="ECO:0000313" key="2">
    <source>
        <dbReference type="EMBL" id="TNY22199.1"/>
    </source>
</evidence>
<comment type="caution">
    <text evidence="2">The sequence shown here is derived from an EMBL/GenBank/DDBJ whole genome shotgun (WGS) entry which is preliminary data.</text>
</comment>
<reference evidence="2 3" key="1">
    <citation type="submission" date="2019-03" db="EMBL/GenBank/DDBJ databases">
        <title>Rhodosporidium diobovatum UCD-FST 08-225 genome sequencing, assembly, and annotation.</title>
        <authorList>
            <person name="Fakankun I.U."/>
            <person name="Fristensky B."/>
            <person name="Levin D.B."/>
        </authorList>
    </citation>
    <scope>NUCLEOTIDE SEQUENCE [LARGE SCALE GENOMIC DNA]</scope>
    <source>
        <strain evidence="2 3">UCD-FST 08-225</strain>
    </source>
</reference>
<name>A0A5C5G133_9BASI</name>
<proteinExistence type="predicted"/>
<evidence type="ECO:0000313" key="3">
    <source>
        <dbReference type="Proteomes" id="UP000311382"/>
    </source>
</evidence>
<feature type="compositionally biased region" description="Basic and acidic residues" evidence="1">
    <location>
        <begin position="217"/>
        <end position="235"/>
    </location>
</feature>
<feature type="region of interest" description="Disordered" evidence="1">
    <location>
        <begin position="116"/>
        <end position="151"/>
    </location>
</feature>
<gene>
    <name evidence="2" type="ORF">DMC30DRAFT_159998</name>
</gene>
<feature type="region of interest" description="Disordered" evidence="1">
    <location>
        <begin position="1"/>
        <end position="30"/>
    </location>
</feature>